<dbReference type="InterPro" id="IPR001434">
    <property type="entry name" value="OmcB-like_DUF11"/>
</dbReference>
<feature type="domain" description="DUF11" evidence="3">
    <location>
        <begin position="465"/>
        <end position="589"/>
    </location>
</feature>
<feature type="compositionally biased region" description="Low complexity" evidence="1">
    <location>
        <begin position="575"/>
        <end position="590"/>
    </location>
</feature>
<dbReference type="AlphaFoldDB" id="A0A0N1KQT9"/>
<evidence type="ECO:0000256" key="1">
    <source>
        <dbReference type="SAM" id="MobiDB-lite"/>
    </source>
</evidence>
<evidence type="ECO:0000313" key="6">
    <source>
        <dbReference type="Proteomes" id="UP000037953"/>
    </source>
</evidence>
<feature type="domain" description="DUF6923" evidence="4">
    <location>
        <begin position="222"/>
        <end position="456"/>
    </location>
</feature>
<keyword evidence="2" id="KW-0732">Signal</keyword>
<dbReference type="Pfam" id="PF01345">
    <property type="entry name" value="DUF11"/>
    <property type="match status" value="1"/>
</dbReference>
<reference evidence="6" key="2">
    <citation type="submission" date="2015-09" db="EMBL/GenBank/DDBJ databases">
        <title>Draft genome sequence of a multidrug-resistant Chryseobacterium indologenes isolate from Malaysia.</title>
        <authorList>
            <person name="Yu C.Y."/>
            <person name="Ang G.Y."/>
            <person name="Chan K.-G."/>
        </authorList>
    </citation>
    <scope>NUCLEOTIDE SEQUENCE [LARGE SCALE GENOMIC DNA]</scope>
    <source>
        <strain evidence="6">CI_885</strain>
    </source>
</reference>
<dbReference type="RefSeq" id="WP_062703308.1">
    <property type="nucleotide sequence ID" value="NZ_LJOD01000023.1"/>
</dbReference>
<evidence type="ECO:0000313" key="5">
    <source>
        <dbReference type="EMBL" id="KPE49147.1"/>
    </source>
</evidence>
<dbReference type="EMBL" id="LJOD01000023">
    <property type="protein sequence ID" value="KPE49147.1"/>
    <property type="molecule type" value="Genomic_DNA"/>
</dbReference>
<comment type="caution">
    <text evidence="5">The sequence shown here is derived from an EMBL/GenBank/DDBJ whole genome shotgun (WGS) entry which is preliminary data.</text>
</comment>
<name>A0A0N1KQT9_CHRID</name>
<protein>
    <submittedName>
        <fullName evidence="5">Uncharacterized protein</fullName>
    </submittedName>
</protein>
<gene>
    <name evidence="5" type="ORF">AOB46_21600</name>
</gene>
<reference evidence="5 6" key="1">
    <citation type="journal article" date="2015" name="Genom Data">
        <title>Draft genome sequence of a multidrug-resistant Chryseobacterium indologenes isolate from Malaysia.</title>
        <authorList>
            <person name="Yu C.Y."/>
            <person name="Ang G.Y."/>
            <person name="Cheng H.J."/>
            <person name="Cheong Y.M."/>
            <person name="Yin W.F."/>
            <person name="Chan K.G."/>
        </authorList>
    </citation>
    <scope>NUCLEOTIDE SEQUENCE [LARGE SCALE GENOMIC DNA]</scope>
    <source>
        <strain evidence="5 6">CI_885</strain>
    </source>
</reference>
<evidence type="ECO:0000259" key="4">
    <source>
        <dbReference type="Pfam" id="PF21959"/>
    </source>
</evidence>
<proteinExistence type="predicted"/>
<dbReference type="Pfam" id="PF21959">
    <property type="entry name" value="DUF6923"/>
    <property type="match status" value="1"/>
</dbReference>
<organism evidence="5 6">
    <name type="scientific">Chryseobacterium indologenes</name>
    <name type="common">Flavobacterium indologenes</name>
    <dbReference type="NCBI Taxonomy" id="253"/>
    <lineage>
        <taxon>Bacteria</taxon>
        <taxon>Pseudomonadati</taxon>
        <taxon>Bacteroidota</taxon>
        <taxon>Flavobacteriia</taxon>
        <taxon>Flavobacteriales</taxon>
        <taxon>Weeksellaceae</taxon>
        <taxon>Chryseobacterium group</taxon>
        <taxon>Chryseobacterium</taxon>
    </lineage>
</organism>
<dbReference type="Proteomes" id="UP000037953">
    <property type="component" value="Unassembled WGS sequence"/>
</dbReference>
<sequence>MMNKKILFLFSLLLASIAYSQCSDNILNWVQTRKDDPNRGGFGFNYGSDPYVVSDDDAGGTTIAKGNFAAPYTGVSITTNKLEFDIAFDDYNDGLTTELWVNGVKYMNMVIPRDNDPTPYYIADYNDRTVYAPATAFNGAMINGQPSVQIQESKRDAPAASTGWVKNHIVLTFPSALNITSGSIEIRNYYPYLTGTPNALSQGDYRYYIKLAVCTPCTTDTYLSQGPNNGVRLYKVNTTTNPFTYPAVGSSSGVTYNALGAHPKDGYLYAMLDNSNAVLKINPSTGEITNIGNISGLPSIAYSSGEIDQNGNYYVKAAAADNKLYKINLATLTATTITLNSSFSTSDFAYNINNGLLYGVNAYSFGLGIAGGQLFSINPANGNVIPIGTVGSDIGDGNGTGAFIDLFGSMLGAAGDIYGVLNGGGFYKFNISTGERTLISSSPSLSNGASDGAHCVNSPFVFAADLYVTKTDGKTSYTAGSVNTYTIVAGNNGPFGVQGAVVADAVPAGIPAANVSYTAVVSGGAVTAVSGTMTGAINDIVNLPAGGKVTYTVTVSIPSSLTGNLNNTVSITSPANSTDSDTGNNTATDTDTYRGVCARPGDFSIGGQPTKMGITIQQKQNAWPENIPNGFMALESKTKGLVITRVQNQNSITDPKEGMLMYDIEAACVKLYNGTTWNCIKNTCSTPAPRRIKIGRYAGYTIGDTNFAAFNSQLTNTANYGPTGTFKGVTGFDFSDIAGILATSTGVQLRSNFDIINTGYNTMSAVQAKNISDFVKEGGVAIINLDTQSAFNFNVILNAFGITGSNGTGAINAQSSSVQQLSDVFGDTRNIALSGAATQGRVAVSQLPAGNIIYASETASGGGAAVWTLGGEYGGRAIFIWDEGLFRATASVAGTAINTPQEKFIHNIIAYALGQLGFQPQN</sequence>
<dbReference type="PATRIC" id="fig|253.9.peg.2735"/>
<dbReference type="InterPro" id="IPR013783">
    <property type="entry name" value="Ig-like_fold"/>
</dbReference>
<evidence type="ECO:0000256" key="2">
    <source>
        <dbReference type="SAM" id="SignalP"/>
    </source>
</evidence>
<feature type="signal peptide" evidence="2">
    <location>
        <begin position="1"/>
        <end position="20"/>
    </location>
</feature>
<accession>A0A0N1KQT9</accession>
<feature type="region of interest" description="Disordered" evidence="1">
    <location>
        <begin position="573"/>
        <end position="593"/>
    </location>
</feature>
<feature type="chain" id="PRO_5005875971" evidence="2">
    <location>
        <begin position="21"/>
        <end position="922"/>
    </location>
</feature>
<dbReference type="OrthoDB" id="9805017at2"/>
<dbReference type="SUPFAM" id="SSF63825">
    <property type="entry name" value="YWTD domain"/>
    <property type="match status" value="1"/>
</dbReference>
<dbReference type="InterPro" id="IPR054215">
    <property type="entry name" value="DUF6923"/>
</dbReference>
<dbReference type="Gene3D" id="2.60.40.10">
    <property type="entry name" value="Immunoglobulins"/>
    <property type="match status" value="1"/>
</dbReference>
<evidence type="ECO:0000259" key="3">
    <source>
        <dbReference type="Pfam" id="PF01345"/>
    </source>
</evidence>